<proteinExistence type="predicted"/>
<name>A0A6A5CBN3_NAEFO</name>
<dbReference type="GO" id="GO:0051213">
    <property type="term" value="F:dioxygenase activity"/>
    <property type="evidence" value="ECO:0007669"/>
    <property type="project" value="InterPro"/>
</dbReference>
<dbReference type="OrthoDB" id="445341at2759"/>
<dbReference type="Proteomes" id="UP000444721">
    <property type="component" value="Unassembled WGS sequence"/>
</dbReference>
<dbReference type="PANTHER" id="PTHR31212:SF4">
    <property type="entry name" value="ALPHA-KETOGLUTARATE-DEPENDENT DIOXYGENASE ALKB HOMOLOG 3"/>
    <property type="match status" value="1"/>
</dbReference>
<dbReference type="Pfam" id="PF13532">
    <property type="entry name" value="2OG-FeII_Oxy_2"/>
    <property type="match status" value="1"/>
</dbReference>
<dbReference type="EMBL" id="VFQX01000007">
    <property type="protein sequence ID" value="KAF0983050.1"/>
    <property type="molecule type" value="Genomic_DNA"/>
</dbReference>
<dbReference type="InterPro" id="IPR027450">
    <property type="entry name" value="AlkB-like"/>
</dbReference>
<dbReference type="Gene3D" id="2.60.120.590">
    <property type="entry name" value="Alpha-ketoglutarate-dependent dioxygenase AlkB-like"/>
    <property type="match status" value="1"/>
</dbReference>
<dbReference type="VEuPathDB" id="AmoebaDB:FDP41_011028"/>
<dbReference type="VEuPathDB" id="AmoebaDB:NF0120450"/>
<evidence type="ECO:0000313" key="4">
    <source>
        <dbReference type="Proteomes" id="UP000444721"/>
    </source>
</evidence>
<dbReference type="GO" id="GO:0006307">
    <property type="term" value="P:DNA alkylation repair"/>
    <property type="evidence" value="ECO:0007669"/>
    <property type="project" value="InterPro"/>
</dbReference>
<dbReference type="SUPFAM" id="SSF51197">
    <property type="entry name" value="Clavaminate synthase-like"/>
    <property type="match status" value="1"/>
</dbReference>
<evidence type="ECO:0000259" key="2">
    <source>
        <dbReference type="Pfam" id="PF13532"/>
    </source>
</evidence>
<comment type="caution">
    <text evidence="3">The sequence shown here is derived from an EMBL/GenBank/DDBJ whole genome shotgun (WGS) entry which is preliminary data.</text>
</comment>
<dbReference type="RefSeq" id="XP_044567763.1">
    <property type="nucleotide sequence ID" value="XM_044701392.1"/>
</dbReference>
<dbReference type="InterPro" id="IPR037151">
    <property type="entry name" value="AlkB-like_sf"/>
</dbReference>
<feature type="domain" description="Alpha-ketoglutarate-dependent dioxygenase AlkB-like" evidence="2">
    <location>
        <begin position="87"/>
        <end position="209"/>
    </location>
</feature>
<protein>
    <recommendedName>
        <fullName evidence="2">Alpha-ketoglutarate-dependent dioxygenase AlkB-like domain-containing protein</fullName>
    </recommendedName>
</protein>
<evidence type="ECO:0000256" key="1">
    <source>
        <dbReference type="SAM" id="MobiDB-lite"/>
    </source>
</evidence>
<dbReference type="VEuPathDB" id="AmoebaDB:NfTy_016520"/>
<dbReference type="AlphaFoldDB" id="A0A6A5CBN3"/>
<keyword evidence="4" id="KW-1185">Reference proteome</keyword>
<sequence length="255" mass="29431">MKRNYFENHEEKTRGDNHHDDARLNHEGLPTKKPKVWRQSTLLSFSVKGRQVTSQKESQQACSSTIPSTEALVETFLINDKITGTQVKYISNFVSPQDSKRLFNKLLETCTFQTKDYNFGGKIVTSPRKYTFLTRESPQFFIPELVQLKERVEKYTGEEFNGVLVNRYVNGQDSIMWHADKEKSLKEGCSIVSISLGQARDFQFRPRKDVVIYDQIKSMGVFVSNSMLSPKITKIVLQNTTGQMVFKNQVICFLY</sequence>
<dbReference type="GeneID" id="68118243"/>
<accession>A0A6A5CBN3</accession>
<evidence type="ECO:0000313" key="3">
    <source>
        <dbReference type="EMBL" id="KAF0983050.1"/>
    </source>
</evidence>
<dbReference type="PANTHER" id="PTHR31212">
    <property type="entry name" value="ALPHA-KETOGLUTARATE-DEPENDENT DIOXYGENASE ALKB HOMOLOG 3"/>
    <property type="match status" value="1"/>
</dbReference>
<reference evidence="3 4" key="1">
    <citation type="journal article" date="2019" name="Sci. Rep.">
        <title>Nanopore sequencing improves the draft genome of the human pathogenic amoeba Naegleria fowleri.</title>
        <authorList>
            <person name="Liechti N."/>
            <person name="Schurch N."/>
            <person name="Bruggmann R."/>
            <person name="Wittwer M."/>
        </authorList>
    </citation>
    <scope>NUCLEOTIDE SEQUENCE [LARGE SCALE GENOMIC DNA]</scope>
    <source>
        <strain evidence="3 4">ATCC 30894</strain>
    </source>
</reference>
<gene>
    <name evidence="3" type="ORF">FDP41_011028</name>
</gene>
<feature type="region of interest" description="Disordered" evidence="1">
    <location>
        <begin position="1"/>
        <end position="30"/>
    </location>
</feature>
<dbReference type="InterPro" id="IPR032854">
    <property type="entry name" value="ALKBH3"/>
</dbReference>
<organism evidence="3 4">
    <name type="scientific">Naegleria fowleri</name>
    <name type="common">Brain eating amoeba</name>
    <dbReference type="NCBI Taxonomy" id="5763"/>
    <lineage>
        <taxon>Eukaryota</taxon>
        <taxon>Discoba</taxon>
        <taxon>Heterolobosea</taxon>
        <taxon>Tetramitia</taxon>
        <taxon>Eutetramitia</taxon>
        <taxon>Vahlkampfiidae</taxon>
        <taxon>Naegleria</taxon>
    </lineage>
</organism>